<reference evidence="2" key="1">
    <citation type="journal article" date="2013" name="Nature">
        <title>The genomes of four tapeworm species reveal adaptations to parasitism.</title>
        <authorList>
            <person name="Tsai I.J."/>
            <person name="Zarowiecki M."/>
            <person name="Holroyd N."/>
            <person name="Garciarrubio A."/>
            <person name="Sanchez-Flores A."/>
            <person name="Brooks K.L."/>
            <person name="Tracey A."/>
            <person name="Bobes R.J."/>
            <person name="Fragoso G."/>
            <person name="Sciutto E."/>
            <person name="Aslett M."/>
            <person name="Beasley H."/>
            <person name="Bennett H.M."/>
            <person name="Cai J."/>
            <person name="Camicia F."/>
            <person name="Clark R."/>
            <person name="Cucher M."/>
            <person name="De Silva N."/>
            <person name="Day T.A."/>
            <person name="Deplazes P."/>
            <person name="Estrada K."/>
            <person name="Fernandez C."/>
            <person name="Holland P.W."/>
            <person name="Hou J."/>
            <person name="Hu S."/>
            <person name="Huckvale T."/>
            <person name="Hung S.S."/>
            <person name="Kamenetzky L."/>
            <person name="Keane J.A."/>
            <person name="Kiss F."/>
            <person name="Koziol U."/>
            <person name="Lambert O."/>
            <person name="Liu K."/>
            <person name="Luo X."/>
            <person name="Luo Y."/>
            <person name="Macchiaroli N."/>
            <person name="Nichol S."/>
            <person name="Paps J."/>
            <person name="Parkinson J."/>
            <person name="Pouchkina-Stantcheva N."/>
            <person name="Riddiford N."/>
            <person name="Rosenzvit M."/>
            <person name="Salinas G."/>
            <person name="Wasmuth J.D."/>
            <person name="Zamanian M."/>
            <person name="Zheng Y."/>
            <person name="Cai X."/>
            <person name="Soberon X."/>
            <person name="Olson P.D."/>
            <person name="Laclette J.P."/>
            <person name="Brehm K."/>
            <person name="Berriman M."/>
            <person name="Garciarrubio A."/>
            <person name="Bobes R.J."/>
            <person name="Fragoso G."/>
            <person name="Sanchez-Flores A."/>
            <person name="Estrada K."/>
            <person name="Cevallos M.A."/>
            <person name="Morett E."/>
            <person name="Gonzalez V."/>
            <person name="Portillo T."/>
            <person name="Ochoa-Leyva A."/>
            <person name="Jose M.V."/>
            <person name="Sciutto E."/>
            <person name="Landa A."/>
            <person name="Jimenez L."/>
            <person name="Valdes V."/>
            <person name="Carrero J.C."/>
            <person name="Larralde C."/>
            <person name="Morales-Montor J."/>
            <person name="Limon-Lason J."/>
            <person name="Soberon X."/>
            <person name="Laclette J.P."/>
        </authorList>
    </citation>
    <scope>NUCLEOTIDE SEQUENCE [LARGE SCALE GENOMIC DNA]</scope>
</reference>
<dbReference type="EMBL" id="LN902846">
    <property type="protein sequence ID" value="CDI97088.1"/>
    <property type="molecule type" value="Genomic_DNA"/>
</dbReference>
<dbReference type="AlphaFoldDB" id="A0A087VXR8"/>
<name>A0A087VXR8_ECHMU</name>
<feature type="region of interest" description="Disordered" evidence="1">
    <location>
        <begin position="306"/>
        <end position="445"/>
    </location>
</feature>
<accession>A0A087VXR8</accession>
<organism evidence="2 3">
    <name type="scientific">Echinococcus multilocularis</name>
    <name type="common">Fox tapeworm</name>
    <dbReference type="NCBI Taxonomy" id="6211"/>
    <lineage>
        <taxon>Eukaryota</taxon>
        <taxon>Metazoa</taxon>
        <taxon>Spiralia</taxon>
        <taxon>Lophotrochozoa</taxon>
        <taxon>Platyhelminthes</taxon>
        <taxon>Cestoda</taxon>
        <taxon>Eucestoda</taxon>
        <taxon>Cyclophyllidea</taxon>
        <taxon>Taeniidae</taxon>
        <taxon>Echinococcus</taxon>
    </lineage>
</organism>
<reference evidence="2" key="2">
    <citation type="submission" date="2015-11" db="EMBL/GenBank/DDBJ databases">
        <authorList>
            <person name="Zhang Y."/>
            <person name="Guo Z."/>
        </authorList>
    </citation>
    <scope>NUCLEOTIDE SEQUENCE</scope>
</reference>
<dbReference type="OrthoDB" id="6264211at2759"/>
<proteinExistence type="predicted"/>
<feature type="compositionally biased region" description="Basic and acidic residues" evidence="1">
    <location>
        <begin position="258"/>
        <end position="270"/>
    </location>
</feature>
<feature type="compositionally biased region" description="Low complexity" evidence="1">
    <location>
        <begin position="306"/>
        <end position="316"/>
    </location>
</feature>
<sequence>MGATNSRAVCHSPHGDWLLPAEPSSELPGKHKAPLTATHHFVHVRVSSGCVRLLLQSPINASAYFVSQPSLFISRLFIPNQDGDNPPKKIRTRTHSGSSVNKKPKLFKALSKRKDETARKSATLQPTRTGDNLQVPSEAATEPILVSAASCEVRSSPVVLECRTPGVADGKVAQEPAASTKDAIPVKASSILKEEEAETPAKIEKHPTGSEEQTVVENADAIVQEVADEVIEGSVKVIEKEVVEVEKEVSPIDIEEPKSQMEECQSKGEFDEPEPEPINEVVRDHQESEVAEILVNEALNAGVEAEAAEKQAALSAPVEGEQPGSNLEEQRPQSSDQSSDYAEALQQSQSVSEAFGDPNDVSDGTKNIEVACLNDETRDGELKDVPEDEKHEDGVKTEEIAPEGEDVIPPDNSIPNGHDEVQHGDDAGADKDGCLEGGPESDPIATLKASVGEDVEHNESTAFCSGASHPLILLLLSLQPNPFFRSYANLSLIYFSFFIRPLPPFEACKAIYRVWPMLFPFF</sequence>
<feature type="compositionally biased region" description="Basic and acidic residues" evidence="1">
    <location>
        <begin position="417"/>
        <end position="434"/>
    </location>
</feature>
<evidence type="ECO:0000256" key="1">
    <source>
        <dbReference type="SAM" id="MobiDB-lite"/>
    </source>
</evidence>
<dbReference type="Proteomes" id="UP000017246">
    <property type="component" value="Unassembled WGS sequence"/>
</dbReference>
<protein>
    <submittedName>
        <fullName evidence="2">Expressed conserved protein</fullName>
    </submittedName>
</protein>
<keyword evidence="3" id="KW-1185">Reference proteome</keyword>
<dbReference type="OMA" id="GHDEVQH"/>
<feature type="region of interest" description="Disordered" evidence="1">
    <location>
        <begin position="258"/>
        <end position="277"/>
    </location>
</feature>
<evidence type="ECO:0000313" key="2">
    <source>
        <dbReference type="EMBL" id="CDI97088.1"/>
    </source>
</evidence>
<feature type="compositionally biased region" description="Polar residues" evidence="1">
    <location>
        <begin position="120"/>
        <end position="134"/>
    </location>
</feature>
<feature type="region of interest" description="Disordered" evidence="1">
    <location>
        <begin position="82"/>
        <end position="134"/>
    </location>
</feature>
<feature type="compositionally biased region" description="Basic and acidic residues" evidence="1">
    <location>
        <begin position="375"/>
        <end position="399"/>
    </location>
</feature>
<gene>
    <name evidence="2" type="ORF">EmuJ_000084600</name>
</gene>
<evidence type="ECO:0000313" key="3">
    <source>
        <dbReference type="Proteomes" id="UP000017246"/>
    </source>
</evidence>
<feature type="compositionally biased region" description="Polar residues" evidence="1">
    <location>
        <begin position="323"/>
        <end position="352"/>
    </location>
</feature>